<organism evidence="1 2">
    <name type="scientific">Moheibacter stercoris</name>
    <dbReference type="NCBI Taxonomy" id="1628251"/>
    <lineage>
        <taxon>Bacteria</taxon>
        <taxon>Pseudomonadati</taxon>
        <taxon>Bacteroidota</taxon>
        <taxon>Flavobacteriia</taxon>
        <taxon>Flavobacteriales</taxon>
        <taxon>Weeksellaceae</taxon>
        <taxon>Moheibacter</taxon>
    </lineage>
</organism>
<dbReference type="Pfam" id="PF04134">
    <property type="entry name" value="DCC1-like"/>
    <property type="match status" value="1"/>
</dbReference>
<name>A0ABV2LTY3_9FLAO</name>
<dbReference type="InterPro" id="IPR007263">
    <property type="entry name" value="DCC1-like"/>
</dbReference>
<protein>
    <submittedName>
        <fullName evidence="1">DCC family thiol-disulfide oxidoreductase YuxK</fullName>
    </submittedName>
</protein>
<evidence type="ECO:0000313" key="2">
    <source>
        <dbReference type="Proteomes" id="UP001549146"/>
    </source>
</evidence>
<dbReference type="PANTHER" id="PTHR33639">
    <property type="entry name" value="THIOL-DISULFIDE OXIDOREDUCTASE DCC"/>
    <property type="match status" value="1"/>
</dbReference>
<evidence type="ECO:0000313" key="1">
    <source>
        <dbReference type="EMBL" id="MET3732020.1"/>
    </source>
</evidence>
<dbReference type="EMBL" id="JBEPMO010000008">
    <property type="protein sequence ID" value="MET3732020.1"/>
    <property type="molecule type" value="Genomic_DNA"/>
</dbReference>
<accession>A0ABV2LTY3</accession>
<comment type="caution">
    <text evidence="1">The sequence shown here is derived from an EMBL/GenBank/DDBJ whole genome shotgun (WGS) entry which is preliminary data.</text>
</comment>
<sequence>MENHPVILFDGVCNLCNSSVQFIIERDVENRFKFSSLQSQFGQNFLRKHQLNTETFDSILLVEKDQYYSKSTAALKIGQELKGLKWLKVFWIVPKFMRDFVYSIISKNRYKWFGKQDNCWIPTPELREKFLN</sequence>
<keyword evidence="2" id="KW-1185">Reference proteome</keyword>
<proteinExistence type="predicted"/>
<dbReference type="InterPro" id="IPR052927">
    <property type="entry name" value="DCC_oxidoreductase"/>
</dbReference>
<dbReference type="RefSeq" id="WP_354508833.1">
    <property type="nucleotide sequence ID" value="NZ_JBEPMO010000008.1"/>
</dbReference>
<reference evidence="1 2" key="1">
    <citation type="submission" date="2024-06" db="EMBL/GenBank/DDBJ databases">
        <title>Genomic Encyclopedia of Type Strains, Phase IV (KMG-IV): sequencing the most valuable type-strain genomes for metagenomic binning, comparative biology and taxonomic classification.</title>
        <authorList>
            <person name="Goeker M."/>
        </authorList>
    </citation>
    <scope>NUCLEOTIDE SEQUENCE [LARGE SCALE GENOMIC DNA]</scope>
    <source>
        <strain evidence="1 2">DSM 29388</strain>
    </source>
</reference>
<gene>
    <name evidence="1" type="ORF">ABID46_001604</name>
</gene>
<dbReference type="Proteomes" id="UP001549146">
    <property type="component" value="Unassembled WGS sequence"/>
</dbReference>
<dbReference type="PANTHER" id="PTHR33639:SF2">
    <property type="entry name" value="DUF393 DOMAIN-CONTAINING PROTEIN"/>
    <property type="match status" value="1"/>
</dbReference>